<proteinExistence type="predicted"/>
<reference evidence="1 2" key="1">
    <citation type="submission" date="2020-10" db="EMBL/GenBank/DDBJ databases">
        <title>Phylogeny of dyella-like bacteria.</title>
        <authorList>
            <person name="Fu J."/>
        </authorList>
    </citation>
    <scope>NUCLEOTIDE SEQUENCE [LARGE SCALE GENOMIC DNA]</scope>
    <source>
        <strain evidence="1 2">Gsoil3046</strain>
    </source>
</reference>
<gene>
    <name evidence="1" type="ORF">ISP17_13705</name>
</gene>
<evidence type="ECO:0008006" key="3">
    <source>
        <dbReference type="Google" id="ProtNLM"/>
    </source>
</evidence>
<keyword evidence="2" id="KW-1185">Reference proteome</keyword>
<protein>
    <recommendedName>
        <fullName evidence="3">HK97 gp10 family phage protein</fullName>
    </recommendedName>
</protein>
<evidence type="ECO:0000313" key="2">
    <source>
        <dbReference type="Proteomes" id="UP001620460"/>
    </source>
</evidence>
<organism evidence="1 2">
    <name type="scientific">Dyella ginsengisoli</name>
    <dbReference type="NCBI Taxonomy" id="363848"/>
    <lineage>
        <taxon>Bacteria</taxon>
        <taxon>Pseudomonadati</taxon>
        <taxon>Pseudomonadota</taxon>
        <taxon>Gammaproteobacteria</taxon>
        <taxon>Lysobacterales</taxon>
        <taxon>Rhodanobacteraceae</taxon>
        <taxon>Dyella</taxon>
    </lineage>
</organism>
<evidence type="ECO:0000313" key="1">
    <source>
        <dbReference type="EMBL" id="MFK2905012.1"/>
    </source>
</evidence>
<dbReference type="RefSeq" id="WP_404634055.1">
    <property type="nucleotide sequence ID" value="NZ_JADIKM010000003.1"/>
</dbReference>
<accession>A0ABW8JV35</accession>
<dbReference type="Proteomes" id="UP001620460">
    <property type="component" value="Unassembled WGS sequence"/>
</dbReference>
<name>A0ABW8JV35_9GAMM</name>
<sequence length="144" mass="15642">MSTLANSALLQNIRVMVDSLNSTLSTSLSKAADGVNAIARRNLSGAKNAEPWSYPVPRRSGGLLLNQKAQRTTPANPFTAYVFNLAGYAGAVHSGVVNEWAGRGKTRTRIKADGRPFIDDAAAEYQPLMVIQRDLEQGWIPLWT</sequence>
<dbReference type="EMBL" id="JADIKM010000003">
    <property type="protein sequence ID" value="MFK2905012.1"/>
    <property type="molecule type" value="Genomic_DNA"/>
</dbReference>
<comment type="caution">
    <text evidence="1">The sequence shown here is derived from an EMBL/GenBank/DDBJ whole genome shotgun (WGS) entry which is preliminary data.</text>
</comment>